<dbReference type="InterPro" id="IPR011990">
    <property type="entry name" value="TPR-like_helical_dom_sf"/>
</dbReference>
<feature type="repeat" description="TPR" evidence="3">
    <location>
        <begin position="459"/>
        <end position="492"/>
    </location>
</feature>
<proteinExistence type="predicted"/>
<protein>
    <submittedName>
        <fullName evidence="6">TIR domain-containing protein</fullName>
    </submittedName>
</protein>
<evidence type="ECO:0000256" key="3">
    <source>
        <dbReference type="PROSITE-ProRule" id="PRU00339"/>
    </source>
</evidence>
<comment type="caution">
    <text evidence="6">The sequence shown here is derived from an EMBL/GenBank/DDBJ whole genome shotgun (WGS) entry which is preliminary data.</text>
</comment>
<feature type="compositionally biased region" description="Pro residues" evidence="4">
    <location>
        <begin position="146"/>
        <end position="158"/>
    </location>
</feature>
<keyword evidence="2 3" id="KW-0802">TPR repeat</keyword>
<evidence type="ECO:0000256" key="1">
    <source>
        <dbReference type="ARBA" id="ARBA00022737"/>
    </source>
</evidence>
<dbReference type="GO" id="GO:0007165">
    <property type="term" value="P:signal transduction"/>
    <property type="evidence" value="ECO:0007669"/>
    <property type="project" value="InterPro"/>
</dbReference>
<dbReference type="OrthoDB" id="105971at2"/>
<dbReference type="GO" id="GO:0072380">
    <property type="term" value="C:TRC complex"/>
    <property type="evidence" value="ECO:0007669"/>
    <property type="project" value="TreeGrafter"/>
</dbReference>
<keyword evidence="1" id="KW-0677">Repeat</keyword>
<dbReference type="AlphaFoldDB" id="A0A844Y1S9"/>
<dbReference type="GO" id="GO:0006620">
    <property type="term" value="P:post-translational protein targeting to endoplasmic reticulum membrane"/>
    <property type="evidence" value="ECO:0007669"/>
    <property type="project" value="TreeGrafter"/>
</dbReference>
<dbReference type="Proteomes" id="UP000444185">
    <property type="component" value="Unassembled WGS sequence"/>
</dbReference>
<dbReference type="PROSITE" id="PS50005">
    <property type="entry name" value="TPR"/>
    <property type="match status" value="1"/>
</dbReference>
<evidence type="ECO:0000313" key="6">
    <source>
        <dbReference type="EMBL" id="MXO51377.1"/>
    </source>
</evidence>
<dbReference type="GO" id="GO:0060090">
    <property type="term" value="F:molecular adaptor activity"/>
    <property type="evidence" value="ECO:0007669"/>
    <property type="project" value="TreeGrafter"/>
</dbReference>
<feature type="region of interest" description="Disordered" evidence="4">
    <location>
        <begin position="138"/>
        <end position="161"/>
    </location>
</feature>
<keyword evidence="7" id="KW-1185">Reference proteome</keyword>
<accession>A0A844Y1S9</accession>
<evidence type="ECO:0000256" key="4">
    <source>
        <dbReference type="SAM" id="MobiDB-lite"/>
    </source>
</evidence>
<dbReference type="Gene3D" id="3.40.50.10610">
    <property type="entry name" value="ABC-type transport auxiliary lipoprotein component"/>
    <property type="match status" value="1"/>
</dbReference>
<dbReference type="SUPFAM" id="SSF52200">
    <property type="entry name" value="Toll/Interleukin receptor TIR domain"/>
    <property type="match status" value="1"/>
</dbReference>
<dbReference type="SMART" id="SM00028">
    <property type="entry name" value="TPR"/>
    <property type="match status" value="3"/>
</dbReference>
<organism evidence="6 7">
    <name type="scientific">Qipengyuania gaetbuli</name>
    <dbReference type="NCBI Taxonomy" id="266952"/>
    <lineage>
        <taxon>Bacteria</taxon>
        <taxon>Pseudomonadati</taxon>
        <taxon>Pseudomonadota</taxon>
        <taxon>Alphaproteobacteria</taxon>
        <taxon>Sphingomonadales</taxon>
        <taxon>Erythrobacteraceae</taxon>
        <taxon>Qipengyuania</taxon>
    </lineage>
</organism>
<evidence type="ECO:0000313" key="7">
    <source>
        <dbReference type="Proteomes" id="UP000444185"/>
    </source>
</evidence>
<dbReference type="InterPro" id="IPR035897">
    <property type="entry name" value="Toll_tir_struct_dom_sf"/>
</dbReference>
<dbReference type="InterPro" id="IPR047150">
    <property type="entry name" value="SGT"/>
</dbReference>
<dbReference type="Gene3D" id="1.25.40.10">
    <property type="entry name" value="Tetratricopeptide repeat domain"/>
    <property type="match status" value="1"/>
</dbReference>
<dbReference type="PANTHER" id="PTHR45831">
    <property type="entry name" value="LD24721P"/>
    <property type="match status" value="1"/>
</dbReference>
<sequence length="563" mass="62503">MHDLFISYGRADEPLARQFAVTLEQEGFAVWWDETLRSGDTYDEVIEAALRQAPAVVVLWSATSVQSRWVRSEATIGDRNGALVPAMIAPCERPIMFELTQTADLTGWNGDREDPRWRSFVGDVRLVVDRRRQQVGAAASSAPTLAVPPPVAPAPPPQAREGSLPSLAVLPFKNRSGIEDDEVFAIGLVEDIIDAMSQAAELRVLSSSAIARFRQGEIADIEAMARGLGVRYILEGNVRRRMSILRVTAQLLDAKSGTILWTQKFERPLDELAELEEELVTEVAAHLNSQVNRLEMERALRKPDNLTAWEMVTRAMANYRQITAETLMLALQDAQKAVEIAPTYGLAHAMLADANATIYMHAVPDDPDTVAKINAEIGQALALDAENPLVLAHVAEAYNYIGQPRDALIYAKRALERSPNFGLAHYNAGIAHALLGNSREALEQFELEIAGAPGAHTQFATYVWRGSVHLRDGNHGQAREEYSHALQLNHTSAAAYLGLFLVDMLEGNVEDGRANLARMRQHDPHVTPETLELRLRRWFGMIEHCDRLCAWGHEHWEEEGVTE</sequence>
<evidence type="ECO:0000256" key="2">
    <source>
        <dbReference type="ARBA" id="ARBA00022803"/>
    </source>
</evidence>
<dbReference type="PANTHER" id="PTHR45831:SF2">
    <property type="entry name" value="LD24721P"/>
    <property type="match status" value="1"/>
</dbReference>
<dbReference type="Gene3D" id="3.40.50.10140">
    <property type="entry name" value="Toll/interleukin-1 receptor homology (TIR) domain"/>
    <property type="match status" value="1"/>
</dbReference>
<dbReference type="InterPro" id="IPR019734">
    <property type="entry name" value="TPR_rpt"/>
</dbReference>
<dbReference type="InterPro" id="IPR000157">
    <property type="entry name" value="TIR_dom"/>
</dbReference>
<name>A0A844Y1S9_9SPHN</name>
<reference evidence="6 7" key="1">
    <citation type="submission" date="2019-12" db="EMBL/GenBank/DDBJ databases">
        <title>Genomic-based taxomic classification of the family Erythrobacteraceae.</title>
        <authorList>
            <person name="Xu L."/>
        </authorList>
    </citation>
    <scope>NUCLEOTIDE SEQUENCE [LARGE SCALE GENOMIC DNA]</scope>
    <source>
        <strain evidence="6 7">DSM 16225</strain>
    </source>
</reference>
<dbReference type="RefSeq" id="WP_160608099.1">
    <property type="nucleotide sequence ID" value="NZ_WTYF01000004.1"/>
</dbReference>
<feature type="domain" description="TIR" evidence="5">
    <location>
        <begin position="1"/>
        <end position="128"/>
    </location>
</feature>
<dbReference type="SUPFAM" id="SSF48452">
    <property type="entry name" value="TPR-like"/>
    <property type="match status" value="1"/>
</dbReference>
<dbReference type="Pfam" id="PF13676">
    <property type="entry name" value="TIR_2"/>
    <property type="match status" value="1"/>
</dbReference>
<evidence type="ECO:0000259" key="5">
    <source>
        <dbReference type="PROSITE" id="PS50104"/>
    </source>
</evidence>
<dbReference type="GO" id="GO:0016020">
    <property type="term" value="C:membrane"/>
    <property type="evidence" value="ECO:0007669"/>
    <property type="project" value="TreeGrafter"/>
</dbReference>
<dbReference type="PROSITE" id="PS50104">
    <property type="entry name" value="TIR"/>
    <property type="match status" value="1"/>
</dbReference>
<dbReference type="EMBL" id="WTYF01000004">
    <property type="protein sequence ID" value="MXO51377.1"/>
    <property type="molecule type" value="Genomic_DNA"/>
</dbReference>
<gene>
    <name evidence="6" type="ORF">GRI42_08690</name>
</gene>